<name>A0AAE0WEP3_9BIVA</name>
<dbReference type="EMBL" id="JAEAOA010001931">
    <property type="protein sequence ID" value="KAK3611459.1"/>
    <property type="molecule type" value="Genomic_DNA"/>
</dbReference>
<accession>A0AAE0WEP3</accession>
<evidence type="ECO:0000313" key="2">
    <source>
        <dbReference type="Proteomes" id="UP001195483"/>
    </source>
</evidence>
<gene>
    <name evidence="1" type="ORF">CHS0354_032740</name>
</gene>
<proteinExistence type="predicted"/>
<evidence type="ECO:0000313" key="1">
    <source>
        <dbReference type="EMBL" id="KAK3611459.1"/>
    </source>
</evidence>
<dbReference type="AlphaFoldDB" id="A0AAE0WEP3"/>
<organism evidence="1 2">
    <name type="scientific">Potamilus streckersoni</name>
    <dbReference type="NCBI Taxonomy" id="2493646"/>
    <lineage>
        <taxon>Eukaryota</taxon>
        <taxon>Metazoa</taxon>
        <taxon>Spiralia</taxon>
        <taxon>Lophotrochozoa</taxon>
        <taxon>Mollusca</taxon>
        <taxon>Bivalvia</taxon>
        <taxon>Autobranchia</taxon>
        <taxon>Heteroconchia</taxon>
        <taxon>Palaeoheterodonta</taxon>
        <taxon>Unionida</taxon>
        <taxon>Unionoidea</taxon>
        <taxon>Unionidae</taxon>
        <taxon>Ambleminae</taxon>
        <taxon>Lampsilini</taxon>
        <taxon>Potamilus</taxon>
    </lineage>
</organism>
<protein>
    <submittedName>
        <fullName evidence="1">Uncharacterized protein</fullName>
    </submittedName>
</protein>
<keyword evidence="2" id="KW-1185">Reference proteome</keyword>
<reference evidence="1" key="3">
    <citation type="submission" date="2023-05" db="EMBL/GenBank/DDBJ databases">
        <authorList>
            <person name="Smith C.H."/>
        </authorList>
    </citation>
    <scope>NUCLEOTIDE SEQUENCE</scope>
    <source>
        <strain evidence="1">CHS0354</strain>
        <tissue evidence="1">Mantle</tissue>
    </source>
</reference>
<dbReference type="Proteomes" id="UP001195483">
    <property type="component" value="Unassembled WGS sequence"/>
</dbReference>
<reference evidence="1" key="1">
    <citation type="journal article" date="2021" name="Genome Biol. Evol.">
        <title>A High-Quality Reference Genome for a Parasitic Bivalve with Doubly Uniparental Inheritance (Bivalvia: Unionida).</title>
        <authorList>
            <person name="Smith C.H."/>
        </authorList>
    </citation>
    <scope>NUCLEOTIDE SEQUENCE</scope>
    <source>
        <strain evidence="1">CHS0354</strain>
    </source>
</reference>
<comment type="caution">
    <text evidence="1">The sequence shown here is derived from an EMBL/GenBank/DDBJ whole genome shotgun (WGS) entry which is preliminary data.</text>
</comment>
<reference evidence="1" key="2">
    <citation type="journal article" date="2021" name="Genome Biol. Evol.">
        <title>Developing a high-quality reference genome for a parasitic bivalve with doubly uniparental inheritance (Bivalvia: Unionida).</title>
        <authorList>
            <person name="Smith C.H."/>
        </authorList>
    </citation>
    <scope>NUCLEOTIDE SEQUENCE</scope>
    <source>
        <strain evidence="1">CHS0354</strain>
        <tissue evidence="1">Mantle</tissue>
    </source>
</reference>
<sequence>MVKFTYRLSWEKGTGPCGTGCTEADIKRSGDVSIPMLRGLHWICTSSIGTVQVGDVNYIMTSISRKQNGWEQGEGFFLHKFNGTGPFSVSLENFSWVPHISSTAPSIGYMKTDVNLNIRGDTGKANGSPYASLPSIIGIQYNCISIIKLPVDDPDGDLIRCRWAEPQECRTGCTNVPVPPNTVILDRVECTLTVSAHASAGYLPDQNYRITLVVEDFPEYVLDFGGQNLTRRHRMSSVPLQVFELLYT</sequence>